<gene>
    <name evidence="1" type="ORF">E2562_039507</name>
</gene>
<organism evidence="1 2">
    <name type="scientific">Oryza meyeriana var. granulata</name>
    <dbReference type="NCBI Taxonomy" id="110450"/>
    <lineage>
        <taxon>Eukaryota</taxon>
        <taxon>Viridiplantae</taxon>
        <taxon>Streptophyta</taxon>
        <taxon>Embryophyta</taxon>
        <taxon>Tracheophyta</taxon>
        <taxon>Spermatophyta</taxon>
        <taxon>Magnoliopsida</taxon>
        <taxon>Liliopsida</taxon>
        <taxon>Poales</taxon>
        <taxon>Poaceae</taxon>
        <taxon>BOP clade</taxon>
        <taxon>Oryzoideae</taxon>
        <taxon>Oryzeae</taxon>
        <taxon>Oryzinae</taxon>
        <taxon>Oryza</taxon>
        <taxon>Oryza meyeriana</taxon>
    </lineage>
</organism>
<protein>
    <submittedName>
        <fullName evidence="1">Uncharacterized protein</fullName>
    </submittedName>
</protein>
<keyword evidence="2" id="KW-1185">Reference proteome</keyword>
<name>A0A6G1EDS8_9ORYZ</name>
<proteinExistence type="predicted"/>
<sequence>MGHIPRIELYGVEDIAASAPAAPTHASAPMPRPVAQKPMVVLVLPTNPVPRSAAPTRTTRTTATEYRGLFKLVESESSSSAQ</sequence>
<comment type="caution">
    <text evidence="1">The sequence shown here is derived from an EMBL/GenBank/DDBJ whole genome shotgun (WGS) entry which is preliminary data.</text>
</comment>
<evidence type="ECO:0000313" key="1">
    <source>
        <dbReference type="EMBL" id="KAF0922594.1"/>
    </source>
</evidence>
<reference evidence="1 2" key="1">
    <citation type="submission" date="2019-11" db="EMBL/GenBank/DDBJ databases">
        <title>Whole genome sequence of Oryza granulata.</title>
        <authorList>
            <person name="Li W."/>
        </authorList>
    </citation>
    <scope>NUCLEOTIDE SEQUENCE [LARGE SCALE GENOMIC DNA]</scope>
    <source>
        <strain evidence="2">cv. Menghai</strain>
        <tissue evidence="1">Leaf</tissue>
    </source>
</reference>
<dbReference type="Proteomes" id="UP000479710">
    <property type="component" value="Unassembled WGS sequence"/>
</dbReference>
<dbReference type="AlphaFoldDB" id="A0A6G1EDS8"/>
<evidence type="ECO:0000313" key="2">
    <source>
        <dbReference type="Proteomes" id="UP000479710"/>
    </source>
</evidence>
<dbReference type="EMBL" id="SPHZ02000004">
    <property type="protein sequence ID" value="KAF0922594.1"/>
    <property type="molecule type" value="Genomic_DNA"/>
</dbReference>
<accession>A0A6G1EDS8</accession>